<sequence length="376" mass="42343">MLRLSCLARQAKDSVLKKDFPCSRLLTLNRPEKLNSIHGEVGVLFKRYIRDTPHPKKNAVYIIAAAGKHFSVGGDLIEHLKLDPPYKGMGLWTVLQGQTDLRIQQSTDAVFVSLIQGYLMGGTVGMPLSCQHRVGFESTRFAMPENKIGFYTNGEATWYLPRIPIKGLGLYLALTGVQLKGADVFHAQLCNHYCRLDQLDTLRENLCHIQDPNQVEECIRAVHHDTVPALTFEGELQMLENVFALDKSTRLEDVICKLEAAAHKSAMAKSALEVMKPYCPLSLKVTLRALQNTLEFTDMKDAIALETCASQKMCQLSAFREGIRAYFIDKTNAPQWEWKTVSDVPDTLVDSVFDLRNPSQLYVFDPEKDPESCYVE</sequence>
<keyword evidence="3" id="KW-0378">Hydrolase</keyword>
<dbReference type="InterPro" id="IPR045004">
    <property type="entry name" value="ECH_dom"/>
</dbReference>
<protein>
    <recommendedName>
        <fullName evidence="2">3-hydroxyisobutyryl-CoA hydrolase</fullName>
        <ecNumber evidence="2">3.1.2.4</ecNumber>
    </recommendedName>
</protein>
<keyword evidence="5" id="KW-0413">Isomerase</keyword>
<dbReference type="Pfam" id="PF16113">
    <property type="entry name" value="ECH_2"/>
    <property type="match status" value="1"/>
</dbReference>
<organism evidence="5 6">
    <name type="scientific">Angomonas deanei</name>
    <dbReference type="NCBI Taxonomy" id="59799"/>
    <lineage>
        <taxon>Eukaryota</taxon>
        <taxon>Discoba</taxon>
        <taxon>Euglenozoa</taxon>
        <taxon>Kinetoplastea</taxon>
        <taxon>Metakinetoplastina</taxon>
        <taxon>Trypanosomatida</taxon>
        <taxon>Trypanosomatidae</taxon>
        <taxon>Strigomonadinae</taxon>
        <taxon>Angomonas</taxon>
    </lineage>
</organism>
<dbReference type="PANTHER" id="PTHR43176">
    <property type="entry name" value="3-HYDROXYISOBUTYRYL-COA HYDROLASE-RELATED"/>
    <property type="match status" value="1"/>
</dbReference>
<gene>
    <name evidence="5" type="ORF">ADEAN_000229200</name>
</gene>
<dbReference type="VEuPathDB" id="TriTrypDB:ADEAN_000229200"/>
<dbReference type="EC" id="3.1.2.4" evidence="2"/>
<evidence type="ECO:0000256" key="1">
    <source>
        <dbReference type="ARBA" id="ARBA00001709"/>
    </source>
</evidence>
<dbReference type="AlphaFoldDB" id="A0A7G2C724"/>
<proteinExistence type="predicted"/>
<dbReference type="Gene3D" id="3.90.226.10">
    <property type="entry name" value="2-enoyl-CoA Hydratase, Chain A, domain 1"/>
    <property type="match status" value="1"/>
</dbReference>
<accession>A0A7G2C724</accession>
<feature type="domain" description="Enoyl-CoA hydratase/isomerase" evidence="4">
    <location>
        <begin position="24"/>
        <end position="353"/>
    </location>
</feature>
<evidence type="ECO:0000313" key="6">
    <source>
        <dbReference type="Proteomes" id="UP000515908"/>
    </source>
</evidence>
<dbReference type="Proteomes" id="UP000515908">
    <property type="component" value="Chromosome 04"/>
</dbReference>
<evidence type="ECO:0000256" key="2">
    <source>
        <dbReference type="ARBA" id="ARBA00011915"/>
    </source>
</evidence>
<dbReference type="CDD" id="cd06558">
    <property type="entry name" value="crotonase-like"/>
    <property type="match status" value="1"/>
</dbReference>
<dbReference type="PANTHER" id="PTHR43176:SF3">
    <property type="entry name" value="3-HYDROXYISOBUTYRYL-COA HYDROLASE, MITOCHONDRIAL"/>
    <property type="match status" value="1"/>
</dbReference>
<dbReference type="InterPro" id="IPR029045">
    <property type="entry name" value="ClpP/crotonase-like_dom_sf"/>
</dbReference>
<comment type="catalytic activity">
    <reaction evidence="1">
        <text>3-hydroxy-2-methylpropanoyl-CoA + H2O = 3-hydroxy-2-methylpropanoate + CoA + H(+)</text>
        <dbReference type="Rhea" id="RHEA:20888"/>
        <dbReference type="ChEBI" id="CHEBI:11805"/>
        <dbReference type="ChEBI" id="CHEBI:15377"/>
        <dbReference type="ChEBI" id="CHEBI:15378"/>
        <dbReference type="ChEBI" id="CHEBI:57287"/>
        <dbReference type="ChEBI" id="CHEBI:57340"/>
        <dbReference type="EC" id="3.1.2.4"/>
    </reaction>
</comment>
<dbReference type="SUPFAM" id="SSF52096">
    <property type="entry name" value="ClpP/crotonase"/>
    <property type="match status" value="1"/>
</dbReference>
<evidence type="ECO:0000259" key="4">
    <source>
        <dbReference type="Pfam" id="PF16113"/>
    </source>
</evidence>
<dbReference type="EMBL" id="LR877148">
    <property type="protein sequence ID" value="CAD2214841.1"/>
    <property type="molecule type" value="Genomic_DNA"/>
</dbReference>
<dbReference type="GO" id="GO:0016853">
    <property type="term" value="F:isomerase activity"/>
    <property type="evidence" value="ECO:0007669"/>
    <property type="project" value="UniProtKB-KW"/>
</dbReference>
<evidence type="ECO:0000256" key="3">
    <source>
        <dbReference type="ARBA" id="ARBA00022801"/>
    </source>
</evidence>
<name>A0A7G2C724_9TRYP</name>
<dbReference type="GO" id="GO:0006574">
    <property type="term" value="P:L-valine catabolic process"/>
    <property type="evidence" value="ECO:0007669"/>
    <property type="project" value="TreeGrafter"/>
</dbReference>
<evidence type="ECO:0000313" key="5">
    <source>
        <dbReference type="EMBL" id="CAD2214841.1"/>
    </source>
</evidence>
<keyword evidence="6" id="KW-1185">Reference proteome</keyword>
<reference evidence="5 6" key="1">
    <citation type="submission" date="2020-08" db="EMBL/GenBank/DDBJ databases">
        <authorList>
            <person name="Newling K."/>
            <person name="Davey J."/>
            <person name="Forrester S."/>
        </authorList>
    </citation>
    <scope>NUCLEOTIDE SEQUENCE [LARGE SCALE GENOMIC DNA]</scope>
    <source>
        <strain evidence="6">Crithidia deanei Carvalho (ATCC PRA-265)</strain>
    </source>
</reference>
<dbReference type="InterPro" id="IPR032259">
    <property type="entry name" value="HIBYL-CoA-H"/>
</dbReference>
<dbReference type="GO" id="GO:0003860">
    <property type="term" value="F:3-hydroxyisobutyryl-CoA hydrolase activity"/>
    <property type="evidence" value="ECO:0007669"/>
    <property type="project" value="UniProtKB-EC"/>
</dbReference>